<dbReference type="Proteomes" id="UP001629058">
    <property type="component" value="Unassembled WGS sequence"/>
</dbReference>
<sequence length="138" mass="16270">MKIVLFFLLLFSIIIHSQRRNYFPDSDKTPNCHLIKKGTFTNNEDGNNLLRIKFRNNRMTQVYGNKSIVIKSHLKMISPCKFEAEIKSIQPKPELKDNLIYVGNKIVYEIIKTGKNLIIYQYWCNEGRNICTEILEKE</sequence>
<dbReference type="RefSeq" id="WP_408089876.1">
    <property type="nucleotide sequence ID" value="NZ_JBELPY010000005.1"/>
</dbReference>
<evidence type="ECO:0000313" key="1">
    <source>
        <dbReference type="EMBL" id="MFL9834237.1"/>
    </source>
</evidence>
<gene>
    <name evidence="1" type="ORF">ABS765_09385</name>
</gene>
<evidence type="ECO:0000313" key="2">
    <source>
        <dbReference type="Proteomes" id="UP001629058"/>
    </source>
</evidence>
<comment type="caution">
    <text evidence="1">The sequence shown here is derived from an EMBL/GenBank/DDBJ whole genome shotgun (WGS) entry which is preliminary data.</text>
</comment>
<reference evidence="1 2" key="1">
    <citation type="submission" date="2024-06" db="EMBL/GenBank/DDBJ databases">
        <authorList>
            <person name="Kaempfer P."/>
            <person name="Viver T."/>
        </authorList>
    </citation>
    <scope>NUCLEOTIDE SEQUENCE [LARGE SCALE GENOMIC DNA]</scope>
    <source>
        <strain evidence="1 2">ST-37</strain>
    </source>
</reference>
<organism evidence="1 2">
    <name type="scientific">Chryseobacterium terrae</name>
    <dbReference type="NCBI Taxonomy" id="3163299"/>
    <lineage>
        <taxon>Bacteria</taxon>
        <taxon>Pseudomonadati</taxon>
        <taxon>Bacteroidota</taxon>
        <taxon>Flavobacteriia</taxon>
        <taxon>Flavobacteriales</taxon>
        <taxon>Weeksellaceae</taxon>
        <taxon>Chryseobacterium group</taxon>
        <taxon>Chryseobacterium</taxon>
    </lineage>
</organism>
<name>A0ABW8Y338_9FLAO</name>
<dbReference type="EMBL" id="JBELPY010000005">
    <property type="protein sequence ID" value="MFL9834237.1"/>
    <property type="molecule type" value="Genomic_DNA"/>
</dbReference>
<accession>A0ABW8Y338</accession>
<proteinExistence type="predicted"/>
<protein>
    <recommendedName>
        <fullName evidence="3">Tissue inhibitor of metalloproteinase</fullName>
    </recommendedName>
</protein>
<keyword evidence="2" id="KW-1185">Reference proteome</keyword>
<evidence type="ECO:0008006" key="3">
    <source>
        <dbReference type="Google" id="ProtNLM"/>
    </source>
</evidence>